<feature type="region of interest" description="Disordered" evidence="1">
    <location>
        <begin position="1"/>
        <end position="20"/>
    </location>
</feature>
<evidence type="ECO:0000313" key="2">
    <source>
        <dbReference type="EMBL" id="KAK8009296.1"/>
    </source>
</evidence>
<dbReference type="Proteomes" id="UP001396898">
    <property type="component" value="Unassembled WGS sequence"/>
</dbReference>
<evidence type="ECO:0000256" key="1">
    <source>
        <dbReference type="SAM" id="MobiDB-lite"/>
    </source>
</evidence>
<reference evidence="2 3" key="1">
    <citation type="submission" date="2023-01" db="EMBL/GenBank/DDBJ databases">
        <title>Analysis of 21 Apiospora genomes using comparative genomics revels a genus with tremendous synthesis potential of carbohydrate active enzymes and secondary metabolites.</title>
        <authorList>
            <person name="Sorensen T."/>
        </authorList>
    </citation>
    <scope>NUCLEOTIDE SEQUENCE [LARGE SCALE GENOMIC DNA]</scope>
    <source>
        <strain evidence="2 3">CBS 20057</strain>
    </source>
</reference>
<feature type="compositionally biased region" description="Basic and acidic residues" evidence="1">
    <location>
        <begin position="1"/>
        <end position="11"/>
    </location>
</feature>
<organism evidence="2 3">
    <name type="scientific">Apiospora marii</name>
    <dbReference type="NCBI Taxonomy" id="335849"/>
    <lineage>
        <taxon>Eukaryota</taxon>
        <taxon>Fungi</taxon>
        <taxon>Dikarya</taxon>
        <taxon>Ascomycota</taxon>
        <taxon>Pezizomycotina</taxon>
        <taxon>Sordariomycetes</taxon>
        <taxon>Xylariomycetidae</taxon>
        <taxon>Amphisphaeriales</taxon>
        <taxon>Apiosporaceae</taxon>
        <taxon>Apiospora</taxon>
    </lineage>
</organism>
<gene>
    <name evidence="2" type="ORF">PG991_011847</name>
</gene>
<proteinExistence type="predicted"/>
<comment type="caution">
    <text evidence="2">The sequence shown here is derived from an EMBL/GenBank/DDBJ whole genome shotgun (WGS) entry which is preliminary data.</text>
</comment>
<dbReference type="EMBL" id="JAQQWI010000016">
    <property type="protein sequence ID" value="KAK8009296.1"/>
    <property type="molecule type" value="Genomic_DNA"/>
</dbReference>
<evidence type="ECO:0000313" key="3">
    <source>
        <dbReference type="Proteomes" id="UP001396898"/>
    </source>
</evidence>
<protein>
    <submittedName>
        <fullName evidence="2">Uncharacterized protein</fullName>
    </submittedName>
</protein>
<keyword evidence="3" id="KW-1185">Reference proteome</keyword>
<accession>A0ABR1RFD3</accession>
<sequence length="74" mass="8388">MPQDYHHESKKQGGKRRAKPMLKRYVDEHGNVVERLADKRGSTSAMEYHVTKASQAIADFDQAWAQASASNSRE</sequence>
<name>A0ABR1RFD3_9PEZI</name>